<dbReference type="EMBL" id="GGEC01086240">
    <property type="protein sequence ID" value="MBX66724.1"/>
    <property type="molecule type" value="Transcribed_RNA"/>
</dbReference>
<accession>A0A2P2QII3</accession>
<sequence>MFRLLEPGSHPIVVSGNLGVA</sequence>
<evidence type="ECO:0000313" key="1">
    <source>
        <dbReference type="EMBL" id="MBX66724.1"/>
    </source>
</evidence>
<dbReference type="AlphaFoldDB" id="A0A2P2QII3"/>
<name>A0A2P2QII3_RHIMU</name>
<reference evidence="1" key="1">
    <citation type="submission" date="2018-02" db="EMBL/GenBank/DDBJ databases">
        <title>Rhizophora mucronata_Transcriptome.</title>
        <authorList>
            <person name="Meera S.P."/>
            <person name="Sreeshan A."/>
            <person name="Augustine A."/>
        </authorList>
    </citation>
    <scope>NUCLEOTIDE SEQUENCE</scope>
    <source>
        <tissue evidence="1">Leaf</tissue>
    </source>
</reference>
<proteinExistence type="predicted"/>
<organism evidence="1">
    <name type="scientific">Rhizophora mucronata</name>
    <name type="common">Asiatic mangrove</name>
    <dbReference type="NCBI Taxonomy" id="61149"/>
    <lineage>
        <taxon>Eukaryota</taxon>
        <taxon>Viridiplantae</taxon>
        <taxon>Streptophyta</taxon>
        <taxon>Embryophyta</taxon>
        <taxon>Tracheophyta</taxon>
        <taxon>Spermatophyta</taxon>
        <taxon>Magnoliopsida</taxon>
        <taxon>eudicotyledons</taxon>
        <taxon>Gunneridae</taxon>
        <taxon>Pentapetalae</taxon>
        <taxon>rosids</taxon>
        <taxon>fabids</taxon>
        <taxon>Malpighiales</taxon>
        <taxon>Rhizophoraceae</taxon>
        <taxon>Rhizophora</taxon>
    </lineage>
</organism>
<protein>
    <submittedName>
        <fullName evidence="1">Uncharacterized protein</fullName>
    </submittedName>
</protein>